<reference evidence="13" key="1">
    <citation type="submission" date="2014-06" db="EMBL/GenBank/DDBJ databases">
        <authorList>
            <person name="Winans N.J."/>
            <person name="Newell P.D."/>
            <person name="Douglas A.E."/>
        </authorList>
    </citation>
    <scope>NUCLEOTIDE SEQUENCE [LARGE SCALE GENOMIC DNA]</scope>
    <source>
        <strain evidence="13">DsW_057</strain>
    </source>
</reference>
<organism evidence="12 13">
    <name type="scientific">Acetobacter malorum</name>
    <dbReference type="NCBI Taxonomy" id="178901"/>
    <lineage>
        <taxon>Bacteria</taxon>
        <taxon>Pseudomonadati</taxon>
        <taxon>Pseudomonadota</taxon>
        <taxon>Alphaproteobacteria</taxon>
        <taxon>Acetobacterales</taxon>
        <taxon>Acetobacteraceae</taxon>
        <taxon>Acetobacter</taxon>
    </lineage>
</organism>
<feature type="active site" description="Nucleophile" evidence="9">
    <location>
        <position position="352"/>
    </location>
</feature>
<accession>A0A1Y3GBJ5</accession>
<dbReference type="Proteomes" id="UP000242683">
    <property type="component" value="Unassembled WGS sequence"/>
</dbReference>
<comment type="catalytic activity">
    <reaction evidence="9">
        <text>cob(II)yrinate + 2 L-glutamine + 2 ATP + 2 H2O = cob(II)yrinate a,c diamide + 2 L-glutamate + 2 ADP + 2 phosphate + 2 H(+)</text>
        <dbReference type="Rhea" id="RHEA:26289"/>
        <dbReference type="ChEBI" id="CHEBI:15377"/>
        <dbReference type="ChEBI" id="CHEBI:15378"/>
        <dbReference type="ChEBI" id="CHEBI:29985"/>
        <dbReference type="ChEBI" id="CHEBI:30616"/>
        <dbReference type="ChEBI" id="CHEBI:43474"/>
        <dbReference type="ChEBI" id="CHEBI:58359"/>
        <dbReference type="ChEBI" id="CHEBI:58537"/>
        <dbReference type="ChEBI" id="CHEBI:58894"/>
        <dbReference type="ChEBI" id="CHEBI:456216"/>
        <dbReference type="EC" id="6.3.5.11"/>
    </reaction>
</comment>
<feature type="domain" description="CobQ/CobB/MinD/ParA nucleotide binding" evidence="10">
    <location>
        <begin position="6"/>
        <end position="183"/>
    </location>
</feature>
<keyword evidence="8 9" id="KW-0315">Glutamine amidotransferase</keyword>
<dbReference type="Pfam" id="PF01656">
    <property type="entry name" value="CbiA"/>
    <property type="match status" value="1"/>
</dbReference>
<gene>
    <name evidence="9" type="primary">cbiA</name>
    <name evidence="12" type="ORF">HK23_02680</name>
</gene>
<feature type="site" description="Increases nucleophilicity of active site Cys" evidence="9">
    <location>
        <position position="455"/>
    </location>
</feature>
<comment type="function">
    <text evidence="9">Catalyzes the ATP-dependent amidation of the two carboxylate groups at positions a and c of cobyrinate, using either L-glutamine or ammonia as the nitrogen source.</text>
</comment>
<evidence type="ECO:0000256" key="7">
    <source>
        <dbReference type="ARBA" id="ARBA00022842"/>
    </source>
</evidence>
<dbReference type="InterPro" id="IPR011698">
    <property type="entry name" value="GATase_3"/>
</dbReference>
<comment type="similarity">
    <text evidence="2">Belongs to the CobB/CobQ family. CobQ subfamily.</text>
</comment>
<dbReference type="InterPro" id="IPR029062">
    <property type="entry name" value="Class_I_gatase-like"/>
</dbReference>
<evidence type="ECO:0000256" key="6">
    <source>
        <dbReference type="ARBA" id="ARBA00022840"/>
    </source>
</evidence>
<evidence type="ECO:0000259" key="11">
    <source>
        <dbReference type="Pfam" id="PF07685"/>
    </source>
</evidence>
<keyword evidence="3 9" id="KW-0169">Cobalamin biosynthesis</keyword>
<dbReference type="EMBL" id="JOPG01000013">
    <property type="protein sequence ID" value="OUJ06041.1"/>
    <property type="molecule type" value="Genomic_DNA"/>
</dbReference>
<dbReference type="AlphaFoldDB" id="A0A1Y3GBJ5"/>
<dbReference type="RefSeq" id="WP_086653339.1">
    <property type="nucleotide sequence ID" value="NZ_JOPG01000013.1"/>
</dbReference>
<evidence type="ECO:0000256" key="9">
    <source>
        <dbReference type="HAMAP-Rule" id="MF_00027"/>
    </source>
</evidence>
<keyword evidence="5 9" id="KW-0547">Nucleotide-binding</keyword>
<dbReference type="HAMAP" id="MF_00027">
    <property type="entry name" value="CobB_CbiA"/>
    <property type="match status" value="1"/>
</dbReference>
<dbReference type="SUPFAM" id="SSF52540">
    <property type="entry name" value="P-loop containing nucleoside triphosphate hydrolases"/>
    <property type="match status" value="1"/>
</dbReference>
<dbReference type="GO" id="GO:0009236">
    <property type="term" value="P:cobalamin biosynthetic process"/>
    <property type="evidence" value="ECO:0007669"/>
    <property type="project" value="UniProtKB-UniRule"/>
</dbReference>
<dbReference type="Pfam" id="PF07685">
    <property type="entry name" value="GATase_3"/>
    <property type="match status" value="1"/>
</dbReference>
<dbReference type="InterPro" id="IPR004484">
    <property type="entry name" value="CbiA/CobB_synth"/>
</dbReference>
<dbReference type="Gene3D" id="3.40.50.300">
    <property type="entry name" value="P-loop containing nucleotide triphosphate hydrolases"/>
    <property type="match status" value="2"/>
</dbReference>
<protein>
    <recommendedName>
        <fullName evidence="9">Cobyrinate a,c-diamide synthase</fullName>
        <ecNumber evidence="9">6.3.5.11</ecNumber>
    </recommendedName>
    <alternativeName>
        <fullName evidence="9">Cobyrinic acid a,c-diamide synthetase</fullName>
    </alternativeName>
</protein>
<evidence type="ECO:0000259" key="10">
    <source>
        <dbReference type="Pfam" id="PF01656"/>
    </source>
</evidence>
<evidence type="ECO:0000256" key="4">
    <source>
        <dbReference type="ARBA" id="ARBA00022598"/>
    </source>
</evidence>
<dbReference type="NCBIfam" id="NF002204">
    <property type="entry name" value="PRK01077.1"/>
    <property type="match status" value="1"/>
</dbReference>
<comment type="similarity">
    <text evidence="9">Belongs to the CobB/CbiA family.</text>
</comment>
<proteinExistence type="inferred from homology"/>
<evidence type="ECO:0000256" key="5">
    <source>
        <dbReference type="ARBA" id="ARBA00022741"/>
    </source>
</evidence>
<dbReference type="PANTHER" id="PTHR43873:SF1">
    <property type="entry name" value="COBYRINATE A,C-DIAMIDE SYNTHASE"/>
    <property type="match status" value="1"/>
</dbReference>
<dbReference type="GO" id="GO:0005524">
    <property type="term" value="F:ATP binding"/>
    <property type="evidence" value="ECO:0007669"/>
    <property type="project" value="UniProtKB-UniRule"/>
</dbReference>
<dbReference type="SUPFAM" id="SSF52317">
    <property type="entry name" value="Class I glutamine amidotransferase-like"/>
    <property type="match status" value="1"/>
</dbReference>
<dbReference type="GO" id="GO:0042242">
    <property type="term" value="F:cobyrinic acid a,c-diamide synthase activity"/>
    <property type="evidence" value="ECO:0007669"/>
    <property type="project" value="UniProtKB-UniRule"/>
</dbReference>
<name>A0A1Y3GBJ5_9PROT</name>
<dbReference type="InterPro" id="IPR002586">
    <property type="entry name" value="CobQ/CobB/MinD/ParA_Nub-bd_dom"/>
</dbReference>
<dbReference type="EC" id="6.3.5.11" evidence="9"/>
<dbReference type="PROSITE" id="PS51274">
    <property type="entry name" value="GATASE_COBBQ"/>
    <property type="match status" value="1"/>
</dbReference>
<feature type="domain" description="CobB/CobQ-like glutamine amidotransferase" evidence="11">
    <location>
        <begin position="270"/>
        <end position="458"/>
    </location>
</feature>
<keyword evidence="4 9" id="KW-0436">Ligase</keyword>
<evidence type="ECO:0000256" key="8">
    <source>
        <dbReference type="ARBA" id="ARBA00022962"/>
    </source>
</evidence>
<evidence type="ECO:0000313" key="12">
    <source>
        <dbReference type="EMBL" id="OUJ06041.1"/>
    </source>
</evidence>
<evidence type="ECO:0000256" key="2">
    <source>
        <dbReference type="ARBA" id="ARBA00006205"/>
    </source>
</evidence>
<evidence type="ECO:0000256" key="3">
    <source>
        <dbReference type="ARBA" id="ARBA00022573"/>
    </source>
</evidence>
<keyword evidence="7 9" id="KW-0460">Magnesium</keyword>
<dbReference type="OrthoDB" id="9764035at2"/>
<dbReference type="PANTHER" id="PTHR43873">
    <property type="entry name" value="COBYRINATE A,C-DIAMIDE SYNTHASE"/>
    <property type="match status" value="1"/>
</dbReference>
<comment type="cofactor">
    <cofactor evidence="1 9">
        <name>Mg(2+)</name>
        <dbReference type="ChEBI" id="CHEBI:18420"/>
    </cofactor>
</comment>
<evidence type="ECO:0000313" key="13">
    <source>
        <dbReference type="Proteomes" id="UP000242683"/>
    </source>
</evidence>
<keyword evidence="6 9" id="KW-0067">ATP-binding</keyword>
<comment type="caution">
    <text evidence="12">The sequence shown here is derived from an EMBL/GenBank/DDBJ whole genome shotgun (WGS) entry which is preliminary data.</text>
</comment>
<sequence length="476" mass="49604">MSARALMVAAPRSGGGKTTVTLALLAAFRRRGIRVGAAKTGPDYIDPAFHAALTGRPGLNLDSWCMNPALLAATLEAARQDVDLVVVESAMGLFDGLVAPKDARGSPSDIAARFNIPVLLVLDVSGQGQTVGAVAHGFATWQPDVQVAGVVLNRVASPRHARLTEGAIQAAGLPVCGTLLRQPGTPLPERHLGLVQAREHDGLTDWLEDLADKAERELNLDAILATARPLPENLQPDALLQAPGSQSASLQSAVSTQALPPGALPPPGQRIALADDAAFSFLYGHLALFWRQAGAELVPFSPLADEAPDPSCDVCWLPGGYPELHAGRLAAAEHFRQGLASFAQTRPVHGECGGFMVLGEALEDAQGTRHRMTGLLGHVTSFARRKLNLGYREATLLAPSVLGAEGTTLRGHEFHYATVVEAGADAPLAHLRAGDGTDLGPCGGRRGAVSGSFFHVLACGPSASPPHSGWSHTGSS</sequence>
<comment type="domain">
    <text evidence="9">Comprises of two domains. The C-terminal domain contains the binding site for glutamine and catalyzes the hydrolysis of this substrate to glutamate and ammonia. The N-terminal domain is anticipated to bind ATP and cobyrinate and catalyzes the ultimate synthesis of the diamide product. The ammonia produced via the glutaminase domain is probably translocated to the adjacent domain via a molecular tunnel, where it reacts with an activated intermediate.</text>
</comment>
<comment type="miscellaneous">
    <text evidence="9">The a and c carboxylates of cobyrinate are activated for nucleophilic attack via formation of a phosphorylated intermediate by ATP. CbiA catalyzes first the amidation of the c-carboxylate, and then that of the a-carboxylate.</text>
</comment>
<evidence type="ECO:0000256" key="1">
    <source>
        <dbReference type="ARBA" id="ARBA00001946"/>
    </source>
</evidence>
<dbReference type="InterPro" id="IPR027417">
    <property type="entry name" value="P-loop_NTPase"/>
</dbReference>
<dbReference type="Gene3D" id="3.40.50.880">
    <property type="match status" value="1"/>
</dbReference>
<dbReference type="UniPathway" id="UPA00148">
    <property type="reaction ID" value="UER00231"/>
</dbReference>
<comment type="pathway">
    <text evidence="9">Cofactor biosynthesis; adenosylcobalamin biosynthesis; cob(II)yrinate a,c-diamide from sirohydrochlorin (anaerobic route): step 10/10.</text>
</comment>